<sequence>MSTTPIVLDHLNGITLDPSNPPFNNYQAFAANYEGLKILAGTVREFEIQYVAKDPHAAHVVLHMSSQVPALVPCAFNWFSVTLVNYLRLIGLVQLMNANSWKSSALADPSNRSVIKAHCTNFVKTAVPEVHLWRNKVAAHFAATDPFHDDNLGTLEQSIMNPVTYKFPHYHVGVLQWNTAGETSQLPSWALTKVYEDLSARFWPEIKLNPVPGTET</sequence>
<name>A0AAJ6NSN4_9CYAN</name>
<protein>
    <submittedName>
        <fullName evidence="1">Uncharacterized protein</fullName>
    </submittedName>
</protein>
<evidence type="ECO:0000313" key="1">
    <source>
        <dbReference type="EMBL" id="WGV25791.1"/>
    </source>
</evidence>
<accession>A0AAJ6NSN4</accession>
<dbReference type="RefSeq" id="WP_281483078.1">
    <property type="nucleotide sequence ID" value="NZ_CP124543.1"/>
</dbReference>
<proteinExistence type="predicted"/>
<gene>
    <name evidence="1" type="ORF">QI031_29425</name>
</gene>
<reference evidence="1 2" key="1">
    <citation type="journal article" date="2023" name="Limnol Oceanogr Lett">
        <title>Environmental adaptations by the intertidal Antarctic cyanobacterium Halotia branconii CENA392 as revealed using long-read genome sequencing.</title>
        <authorList>
            <person name="Dextro R.B."/>
            <person name="Delbaje E."/>
            <person name="Freitas P.N.N."/>
            <person name="Geraldes V."/>
            <person name="Pinto E."/>
            <person name="Long P.F."/>
            <person name="Fiore M.F."/>
        </authorList>
    </citation>
    <scope>NUCLEOTIDE SEQUENCE [LARGE SCALE GENOMIC DNA]</scope>
    <source>
        <strain evidence="1 2">CENA392</strain>
    </source>
</reference>
<organism evidence="1 2">
    <name type="scientific">Halotia branconii CENA392</name>
    <dbReference type="NCBI Taxonomy" id="1539056"/>
    <lineage>
        <taxon>Bacteria</taxon>
        <taxon>Bacillati</taxon>
        <taxon>Cyanobacteriota</taxon>
        <taxon>Cyanophyceae</taxon>
        <taxon>Nostocales</taxon>
        <taxon>Nodulariaceae</taxon>
        <taxon>Halotia</taxon>
    </lineage>
</organism>
<dbReference type="EMBL" id="CP124543">
    <property type="protein sequence ID" value="WGV25791.1"/>
    <property type="molecule type" value="Genomic_DNA"/>
</dbReference>
<dbReference type="Proteomes" id="UP001223520">
    <property type="component" value="Chromosome"/>
</dbReference>
<dbReference type="AlphaFoldDB" id="A0AAJ6NSN4"/>
<evidence type="ECO:0000313" key="2">
    <source>
        <dbReference type="Proteomes" id="UP001223520"/>
    </source>
</evidence>
<keyword evidence="2" id="KW-1185">Reference proteome</keyword>
<dbReference type="KEGG" id="hbq:QI031_29425"/>